<dbReference type="EMBL" id="JBICBT010000200">
    <property type="protein sequence ID" value="KAL3121110.1"/>
    <property type="molecule type" value="Genomic_DNA"/>
</dbReference>
<protein>
    <submittedName>
        <fullName evidence="1">Uncharacterized protein</fullName>
    </submittedName>
</protein>
<evidence type="ECO:0000313" key="1">
    <source>
        <dbReference type="EMBL" id="KAL3121110.1"/>
    </source>
</evidence>
<dbReference type="AlphaFoldDB" id="A0ABD2M0T4"/>
<dbReference type="Pfam" id="PF01674">
    <property type="entry name" value="Lipase_2"/>
    <property type="match status" value="1"/>
</dbReference>
<comment type="caution">
    <text evidence="1">The sequence shown here is derived from an EMBL/GenBank/DDBJ whole genome shotgun (WGS) entry which is preliminary data.</text>
</comment>
<proteinExistence type="predicted"/>
<dbReference type="InterPro" id="IPR002918">
    <property type="entry name" value="Lipase_EstA/Esterase_EstB"/>
</dbReference>
<reference evidence="1 2" key="1">
    <citation type="submission" date="2024-10" db="EMBL/GenBank/DDBJ databases">
        <authorList>
            <person name="Kim D."/>
        </authorList>
    </citation>
    <scope>NUCLEOTIDE SEQUENCE [LARGE SCALE GENOMIC DNA]</scope>
    <source>
        <strain evidence="1">BH-2024</strain>
    </source>
</reference>
<dbReference type="Proteomes" id="UP001620626">
    <property type="component" value="Unassembled WGS sequence"/>
</dbReference>
<name>A0ABD2M0T4_9BILA</name>
<gene>
    <name evidence="1" type="ORF">niasHT_005370</name>
</gene>
<keyword evidence="2" id="KW-1185">Reference proteome</keyword>
<organism evidence="1 2">
    <name type="scientific">Heterodera trifolii</name>
    <dbReference type="NCBI Taxonomy" id="157864"/>
    <lineage>
        <taxon>Eukaryota</taxon>
        <taxon>Metazoa</taxon>
        <taxon>Ecdysozoa</taxon>
        <taxon>Nematoda</taxon>
        <taxon>Chromadorea</taxon>
        <taxon>Rhabditida</taxon>
        <taxon>Tylenchina</taxon>
        <taxon>Tylenchomorpha</taxon>
        <taxon>Tylenchoidea</taxon>
        <taxon>Heteroderidae</taxon>
        <taxon>Heteroderinae</taxon>
        <taxon>Heterodera</taxon>
    </lineage>
</organism>
<evidence type="ECO:0000313" key="2">
    <source>
        <dbReference type="Proteomes" id="UP001620626"/>
    </source>
</evidence>
<accession>A0ABD2M0T4</accession>
<sequence length="118" mass="13704">MACHSRFLRDINNAPRGRQHFEATHRVYTIYSRHDDVVGYLDCDGLLVSSIPSQDNHIELIGFSHLGTIFVTAKEQLELINGNYDQLQKINVTINWLRTPEETVKMARKMFPFWELGI</sequence>